<dbReference type="PANTHER" id="PTHR10332">
    <property type="entry name" value="EQUILIBRATIVE NUCLEOSIDE TRANSPORTER"/>
    <property type="match status" value="1"/>
</dbReference>
<feature type="transmembrane region" description="Helical" evidence="7">
    <location>
        <begin position="127"/>
        <end position="150"/>
    </location>
</feature>
<proteinExistence type="inferred from homology"/>
<dbReference type="Pfam" id="PF01733">
    <property type="entry name" value="Nucleoside_tran"/>
    <property type="match status" value="1"/>
</dbReference>
<dbReference type="GeneID" id="115009765"/>
<evidence type="ECO:0000256" key="5">
    <source>
        <dbReference type="ARBA" id="ARBA00022989"/>
    </source>
</evidence>
<feature type="transmembrane region" description="Helical" evidence="7">
    <location>
        <begin position="315"/>
        <end position="332"/>
    </location>
</feature>
<sequence>MWNEKKQTSPPADSGRAVGFIIFFLGVGTLLPWNFFMTASQYFNQRLTAANVTANGTSGVTTEDYNYDSWMALLSQLPLLLFTLLNSFLYQCRVTPRLRVALSFIAILLLFSLTAALVRVDMLPDTFFSVTMATIWFINMFSAVLQSSLFGEVGLFPPRYSTLFMSGQGLAGLFAALAMLVSISSNADQSSAALGYFITPCVATLGTLLCYLLLPHLEFAHFYLNRRSADSVEATQELLSSTEDKKGLNNNAKDHEANGKFIREQDDNQERSSVLDVFKKIWLMAACVTCVFAVTLSVFPVITVRVQTVYTDIPAWDKVFTCVCCFIVFNTMDLVGRGAPSLVQWPSKESRLFPVAVLSRLVFVPLLMICNVQNSRLTVFRHDGAFVTIMALFSFSNGYLASLCMAYAPQLVRCKDCETAGSLMTFFLVLGLALGASFSFLLGKLV</sequence>
<dbReference type="GO" id="GO:0015213">
    <property type="term" value="F:uridine transmembrane transporter activity"/>
    <property type="evidence" value="ECO:0007669"/>
    <property type="project" value="UniProtKB-ARBA"/>
</dbReference>
<evidence type="ECO:0000313" key="8">
    <source>
        <dbReference type="Proteomes" id="UP000504630"/>
    </source>
</evidence>
<comment type="similarity">
    <text evidence="2">Belongs to the SLC29A/ENT transporter (TC 2.A.57) family.</text>
</comment>
<evidence type="ECO:0000256" key="6">
    <source>
        <dbReference type="ARBA" id="ARBA00023136"/>
    </source>
</evidence>
<feature type="transmembrane region" description="Helical" evidence="7">
    <location>
        <begin position="162"/>
        <end position="181"/>
    </location>
</feature>
<feature type="transmembrane region" description="Helical" evidence="7">
    <location>
        <begin position="420"/>
        <end position="442"/>
    </location>
</feature>
<dbReference type="PANTHER" id="PTHR10332:SF8">
    <property type="entry name" value="EQUILIBRATIVE NUCLEOSIDE TRANSPORTER 2"/>
    <property type="match status" value="1"/>
</dbReference>
<feature type="transmembrane region" description="Helical" evidence="7">
    <location>
        <begin position="384"/>
        <end position="408"/>
    </location>
</feature>
<feature type="transmembrane region" description="Helical" evidence="7">
    <location>
        <begin position="352"/>
        <end position="372"/>
    </location>
</feature>
<dbReference type="InterPro" id="IPR034764">
    <property type="entry name" value="ENT1/ENT2"/>
</dbReference>
<evidence type="ECO:0000256" key="3">
    <source>
        <dbReference type="ARBA" id="ARBA00022448"/>
    </source>
</evidence>
<name>A0A6J2PWN3_COTGO</name>
<comment type="subcellular location">
    <subcellularLocation>
        <location evidence="1">Basolateral cell membrane</location>
        <topology evidence="1">Multi-pass membrane protein</topology>
    </subcellularLocation>
</comment>
<keyword evidence="3" id="KW-0813">Transport</keyword>
<dbReference type="InterPro" id="IPR002259">
    <property type="entry name" value="Eqnu_transpt"/>
</dbReference>
<dbReference type="GO" id="GO:0035344">
    <property type="term" value="P:hypoxanthine transport"/>
    <property type="evidence" value="ECO:0007669"/>
    <property type="project" value="TreeGrafter"/>
</dbReference>
<keyword evidence="6 7" id="KW-0472">Membrane</keyword>
<dbReference type="AlphaFoldDB" id="A0A6J2PWN3"/>
<feature type="transmembrane region" description="Helical" evidence="7">
    <location>
        <begin position="101"/>
        <end position="120"/>
    </location>
</feature>
<evidence type="ECO:0000256" key="7">
    <source>
        <dbReference type="SAM" id="Phobius"/>
    </source>
</evidence>
<organism evidence="8 9">
    <name type="scientific">Cottoperca gobio</name>
    <name type="common">Frogmouth</name>
    <name type="synonym">Aphritis gobio</name>
    <dbReference type="NCBI Taxonomy" id="56716"/>
    <lineage>
        <taxon>Eukaryota</taxon>
        <taxon>Metazoa</taxon>
        <taxon>Chordata</taxon>
        <taxon>Craniata</taxon>
        <taxon>Vertebrata</taxon>
        <taxon>Euteleostomi</taxon>
        <taxon>Actinopterygii</taxon>
        <taxon>Neopterygii</taxon>
        <taxon>Teleostei</taxon>
        <taxon>Neoteleostei</taxon>
        <taxon>Acanthomorphata</taxon>
        <taxon>Eupercaria</taxon>
        <taxon>Perciformes</taxon>
        <taxon>Notothenioidei</taxon>
        <taxon>Bovichtidae</taxon>
        <taxon>Cottoperca</taxon>
    </lineage>
</organism>
<keyword evidence="8" id="KW-1185">Reference proteome</keyword>
<gene>
    <name evidence="9" type="primary">LOC115009765</name>
</gene>
<dbReference type="GO" id="GO:0015854">
    <property type="term" value="P:guanine transport"/>
    <property type="evidence" value="ECO:0007669"/>
    <property type="project" value="TreeGrafter"/>
</dbReference>
<dbReference type="NCBIfam" id="TIGR00939">
    <property type="entry name" value="2a57"/>
    <property type="match status" value="1"/>
</dbReference>
<evidence type="ECO:0000256" key="2">
    <source>
        <dbReference type="ARBA" id="ARBA00007965"/>
    </source>
</evidence>
<dbReference type="SUPFAM" id="SSF103473">
    <property type="entry name" value="MFS general substrate transporter"/>
    <property type="match status" value="1"/>
</dbReference>
<dbReference type="GO" id="GO:0015853">
    <property type="term" value="P:adenine transport"/>
    <property type="evidence" value="ECO:0007669"/>
    <property type="project" value="TreeGrafter"/>
</dbReference>
<dbReference type="InterPro" id="IPR036259">
    <property type="entry name" value="MFS_trans_sf"/>
</dbReference>
<dbReference type="Proteomes" id="UP000504630">
    <property type="component" value="Chromosome 1"/>
</dbReference>
<dbReference type="GO" id="GO:0035364">
    <property type="term" value="P:thymine transport"/>
    <property type="evidence" value="ECO:0007669"/>
    <property type="project" value="TreeGrafter"/>
</dbReference>
<feature type="transmembrane region" description="Helical" evidence="7">
    <location>
        <begin position="193"/>
        <end position="214"/>
    </location>
</feature>
<dbReference type="GO" id="GO:0016323">
    <property type="term" value="C:basolateral plasma membrane"/>
    <property type="evidence" value="ECO:0007669"/>
    <property type="project" value="UniProtKB-SubCell"/>
</dbReference>
<dbReference type="OrthoDB" id="46396at2759"/>
<dbReference type="RefSeq" id="XP_029289849.1">
    <property type="nucleotide sequence ID" value="XM_029433989.1"/>
</dbReference>
<keyword evidence="5 7" id="KW-1133">Transmembrane helix</keyword>
<dbReference type="PRINTS" id="PR01130">
    <property type="entry name" value="DERENTRNSPRT"/>
</dbReference>
<keyword evidence="4 7" id="KW-0812">Transmembrane</keyword>
<feature type="transmembrane region" description="Helical" evidence="7">
    <location>
        <begin position="281"/>
        <end position="303"/>
    </location>
</feature>
<accession>A0A6J2PWN3</accession>
<dbReference type="InParanoid" id="A0A6J2PWN3"/>
<evidence type="ECO:0000313" key="9">
    <source>
        <dbReference type="RefSeq" id="XP_029289849.1"/>
    </source>
</evidence>
<feature type="transmembrane region" description="Helical" evidence="7">
    <location>
        <begin position="70"/>
        <end position="89"/>
    </location>
</feature>
<evidence type="ECO:0000256" key="1">
    <source>
        <dbReference type="ARBA" id="ARBA00004554"/>
    </source>
</evidence>
<reference evidence="9" key="1">
    <citation type="submission" date="2025-08" db="UniProtKB">
        <authorList>
            <consortium name="RefSeq"/>
        </authorList>
    </citation>
    <scope>IDENTIFICATION</scope>
</reference>
<evidence type="ECO:0000256" key="4">
    <source>
        <dbReference type="ARBA" id="ARBA00022692"/>
    </source>
</evidence>
<dbReference type="KEGG" id="cgob:115009765"/>
<feature type="transmembrane region" description="Helical" evidence="7">
    <location>
        <begin position="17"/>
        <end position="36"/>
    </location>
</feature>
<protein>
    <submittedName>
        <fullName evidence="9">Equilibrative nucleoside transporter 2-like isoform X1</fullName>
    </submittedName>
</protein>
<dbReference type="PIRSF" id="PIRSF016379">
    <property type="entry name" value="ENT"/>
    <property type="match status" value="1"/>
</dbReference>